<gene>
    <name evidence="1" type="ORF">A6M23_09565</name>
</gene>
<dbReference type="OrthoDB" id="5298509at2"/>
<keyword evidence="2" id="KW-1185">Reference proteome</keyword>
<organism evidence="1 2">
    <name type="scientific">Acidithiobacillus thiooxidans</name>
    <name type="common">Thiobacillus thiooxidans</name>
    <dbReference type="NCBI Taxonomy" id="930"/>
    <lineage>
        <taxon>Bacteria</taxon>
        <taxon>Pseudomonadati</taxon>
        <taxon>Pseudomonadota</taxon>
        <taxon>Acidithiobacillia</taxon>
        <taxon>Acidithiobacillales</taxon>
        <taxon>Acidithiobacillaceae</taxon>
        <taxon>Acidithiobacillus</taxon>
    </lineage>
</organism>
<dbReference type="RefSeq" id="WP_065974067.1">
    <property type="nucleotide sequence ID" value="NZ_LWRY01000106.1"/>
</dbReference>
<comment type="caution">
    <text evidence="1">The sequence shown here is derived from an EMBL/GenBank/DDBJ whole genome shotgun (WGS) entry which is preliminary data.</text>
</comment>
<proteinExistence type="predicted"/>
<sequence length="365" mass="43110">MTRKLYKNITNQEVRPFGIAGTPIKKRYLTTIPIDTCRYRDGYDREIKDYLWLRNGAMNGLKKGRQAFLPGRFVLRSCDPLCRFCPHVVTFKLPNRKHTKKITATKMLEAAPESEWIKKGHPSLSIRTMGERARIAQVHFTEEQKVQKIMAIEREMMEFTDLSIDFMMRFFSELDPNILQPYEDHFFCRYDLRDAEVCGFYQPLWGMRMDILLSMLRVAYRVVRYRLHAYYSKVLGGHSTKWNGLIFPSPAGRTTLDIPRWHWVYIFYVQQHGNLTEKSKKEIRRNGEVYRVRVMPPSGPNYSTLGDPDLARFRRPILAAKEGLEYLDAIANEAERLLWHAKKKLWDSRVKESIIKKQKNHTIVR</sequence>
<evidence type="ECO:0000313" key="1">
    <source>
        <dbReference type="EMBL" id="OCX72614.1"/>
    </source>
</evidence>
<accession>A0A1C2I9E7</accession>
<reference evidence="1" key="1">
    <citation type="journal article" date="2016" name="Int. J. Mol. Sci.">
        <title>Comparative genomics of the extreme acidophile Acidithiobacillus thiooxidans reveals intraspecific divergence and niche adaptation.</title>
        <authorList>
            <person name="Zhang X."/>
            <person name="Feng X."/>
            <person name="Tao J."/>
            <person name="Ma L."/>
            <person name="Xiao Y."/>
            <person name="Liang Y."/>
            <person name="Liu X."/>
            <person name="Yin H."/>
        </authorList>
    </citation>
    <scope>NUCLEOTIDE SEQUENCE [LARGE SCALE GENOMIC DNA]</scope>
    <source>
        <strain evidence="1">DXS-W</strain>
    </source>
</reference>
<name>A0A1C2I9E7_ACITH</name>
<protein>
    <submittedName>
        <fullName evidence="1">Uncharacterized protein</fullName>
    </submittedName>
</protein>
<dbReference type="Proteomes" id="UP000095008">
    <property type="component" value="Unassembled WGS sequence"/>
</dbReference>
<dbReference type="AlphaFoldDB" id="A0A1C2I9E7"/>
<dbReference type="EMBL" id="LWRY01000106">
    <property type="protein sequence ID" value="OCX72614.1"/>
    <property type="molecule type" value="Genomic_DNA"/>
</dbReference>
<evidence type="ECO:0000313" key="2">
    <source>
        <dbReference type="Proteomes" id="UP000095008"/>
    </source>
</evidence>